<dbReference type="InterPro" id="IPR024607">
    <property type="entry name" value="Sulfatase_CS"/>
</dbReference>
<dbReference type="FunFam" id="3.40.720.10:FF:000047">
    <property type="entry name" value="Arylsulfatase"/>
    <property type="match status" value="1"/>
</dbReference>
<dbReference type="OrthoDB" id="9764377at2"/>
<keyword evidence="3" id="KW-0378">Hydrolase</keyword>
<evidence type="ECO:0000256" key="3">
    <source>
        <dbReference type="ARBA" id="ARBA00022801"/>
    </source>
</evidence>
<dbReference type="SUPFAM" id="SSF53649">
    <property type="entry name" value="Alkaline phosphatase-like"/>
    <property type="match status" value="1"/>
</dbReference>
<evidence type="ECO:0000256" key="1">
    <source>
        <dbReference type="ARBA" id="ARBA00008779"/>
    </source>
</evidence>
<dbReference type="AlphaFoldDB" id="A0A344TSW5"/>
<dbReference type="PANTHER" id="PTHR42693:SF53">
    <property type="entry name" value="ENDO-4-O-SULFATASE"/>
    <property type="match status" value="1"/>
</dbReference>
<evidence type="ECO:0000313" key="6">
    <source>
        <dbReference type="EMBL" id="AXE21736.1"/>
    </source>
</evidence>
<organism evidence="6 7">
    <name type="scientific">Runella rosea</name>
    <dbReference type="NCBI Taxonomy" id="2259595"/>
    <lineage>
        <taxon>Bacteria</taxon>
        <taxon>Pseudomonadati</taxon>
        <taxon>Bacteroidota</taxon>
        <taxon>Cytophagia</taxon>
        <taxon>Cytophagales</taxon>
        <taxon>Spirosomataceae</taxon>
        <taxon>Runella</taxon>
    </lineage>
</organism>
<gene>
    <name evidence="6" type="ORF">DR864_25350</name>
</gene>
<dbReference type="GO" id="GO:0046872">
    <property type="term" value="F:metal ion binding"/>
    <property type="evidence" value="ECO:0007669"/>
    <property type="project" value="UniProtKB-KW"/>
</dbReference>
<dbReference type="Proteomes" id="UP000251993">
    <property type="component" value="Chromosome"/>
</dbReference>
<keyword evidence="2" id="KW-0479">Metal-binding</keyword>
<reference evidence="6 7" key="1">
    <citation type="submission" date="2018-07" db="EMBL/GenBank/DDBJ databases">
        <title>Genome sequencing of Runella.</title>
        <authorList>
            <person name="Baek M.-G."/>
            <person name="Yi H."/>
        </authorList>
    </citation>
    <scope>NUCLEOTIDE SEQUENCE [LARGE SCALE GENOMIC DNA]</scope>
    <source>
        <strain evidence="6 7">HYN0085</strain>
    </source>
</reference>
<proteinExistence type="inferred from homology"/>
<dbReference type="Gene3D" id="3.40.720.10">
    <property type="entry name" value="Alkaline Phosphatase, subunit A"/>
    <property type="match status" value="1"/>
</dbReference>
<dbReference type="KEGG" id="run:DR864_25350"/>
<dbReference type="GO" id="GO:0004065">
    <property type="term" value="F:arylsulfatase activity"/>
    <property type="evidence" value="ECO:0007669"/>
    <property type="project" value="TreeGrafter"/>
</dbReference>
<dbReference type="InterPro" id="IPR050738">
    <property type="entry name" value="Sulfatase"/>
</dbReference>
<dbReference type="Pfam" id="PF00884">
    <property type="entry name" value="Sulfatase"/>
    <property type="match status" value="1"/>
</dbReference>
<sequence length="496" mass="56317">MIVIMADDMGFSDIGCYGSEIPTPHLDNLAKNGTKFTQFYNAARCCPSRAALLTGVYPHQAGMGEMVVTKVKDRAKENPYQGWLSRQTATVAEVLKASGYQTFMSGKWHVGEERADWPLQRGFDKYFGLISGATSYYEVLPGRLVLEDNEPYTLPKDFYMTDAISDKAVEYISSNEKTKQPFFMYVAYTAPHWPLHAPDEEIQKFRGKYRRGWDELRKERFVKQQKMGLFGKKYALPPRDADIAAWEKTTNQDEWDLKMATYAAMVSRMDAGIGKIVEKLRANGQLNNTMIVFLSDNGACAEVLDARAKKDLGEAAYAVSLTTPAGQKGSYTTYSKEWAALGNTPFRMYKQFTHEGGIATPMIVHYPKVIKKPFQTSQVGHIIDLLPTILDVAQVKQPLTMNQQNLKPIEGKSLMPILQGKTRKGHDYIAWEHFDNRAIRQGKWKLVGMKDKSQWELYDLENDRTETKDLAQAHPEIVAQLTEKYRQWAAKVGVRK</sequence>
<comment type="similarity">
    <text evidence="1">Belongs to the sulfatase family.</text>
</comment>
<dbReference type="PROSITE" id="PS00149">
    <property type="entry name" value="SULFATASE_2"/>
    <property type="match status" value="1"/>
</dbReference>
<evidence type="ECO:0000256" key="4">
    <source>
        <dbReference type="ARBA" id="ARBA00022837"/>
    </source>
</evidence>
<evidence type="ECO:0000256" key="2">
    <source>
        <dbReference type="ARBA" id="ARBA00022723"/>
    </source>
</evidence>
<keyword evidence="7" id="KW-1185">Reference proteome</keyword>
<name>A0A344TSW5_9BACT</name>
<dbReference type="Gene3D" id="3.30.1120.10">
    <property type="match status" value="1"/>
</dbReference>
<accession>A0A344TSW5</accession>
<dbReference type="PANTHER" id="PTHR42693">
    <property type="entry name" value="ARYLSULFATASE FAMILY MEMBER"/>
    <property type="match status" value="1"/>
</dbReference>
<dbReference type="CDD" id="cd16025">
    <property type="entry name" value="PAS_like"/>
    <property type="match status" value="1"/>
</dbReference>
<evidence type="ECO:0000259" key="5">
    <source>
        <dbReference type="Pfam" id="PF00884"/>
    </source>
</evidence>
<dbReference type="InterPro" id="IPR017850">
    <property type="entry name" value="Alkaline_phosphatase_core_sf"/>
</dbReference>
<dbReference type="EMBL" id="CP030850">
    <property type="protein sequence ID" value="AXE21736.1"/>
    <property type="molecule type" value="Genomic_DNA"/>
</dbReference>
<protein>
    <submittedName>
        <fullName evidence="6">Arylsulfatase</fullName>
    </submittedName>
</protein>
<evidence type="ECO:0000313" key="7">
    <source>
        <dbReference type="Proteomes" id="UP000251993"/>
    </source>
</evidence>
<dbReference type="InterPro" id="IPR000917">
    <property type="entry name" value="Sulfatase_N"/>
</dbReference>
<keyword evidence="4" id="KW-0106">Calcium</keyword>
<feature type="domain" description="Sulfatase N-terminal" evidence="5">
    <location>
        <begin position="2"/>
        <end position="394"/>
    </location>
</feature>